<dbReference type="PANTHER" id="PTHR38926">
    <property type="entry name" value="F-BOX DOMAIN CONTAINING PROTEIN, EXPRESSED"/>
    <property type="match status" value="1"/>
</dbReference>
<dbReference type="InterPro" id="IPR032675">
    <property type="entry name" value="LRR_dom_sf"/>
</dbReference>
<dbReference type="Gene3D" id="3.80.10.10">
    <property type="entry name" value="Ribonuclease Inhibitor"/>
    <property type="match status" value="2"/>
</dbReference>
<accession>A0AAD7V4A6</accession>
<evidence type="ECO:0000313" key="2">
    <source>
        <dbReference type="Proteomes" id="UP001234581"/>
    </source>
</evidence>
<dbReference type="EMBL" id="JARTCD010000027">
    <property type="protein sequence ID" value="KAJ8657960.1"/>
    <property type="molecule type" value="Genomic_DNA"/>
</dbReference>
<sequence>MTQTLCNDNEPCQPPPTLAASYQQHENLASDATLQSQLSALDERAIRWTRCAKFEWALRDTATMQQLLPSSARGYLRAAWIYSQQGKQRDAIAICQKGLRFGVVDDPDYHKLEQAMMDAMQQDNKRIDFISQLPVDIVVTMLVPMFMNGVISHAATPCPYLYVSRRWRDLVIKGCGGLSFGIGYGQGCEGKAFEQVVQFAQHTTALYVNTCTQGTCLGELLRYGDLRSLERLIIKSFKVGLVKHFASSLQAVSTTLTHFSVHIDRAYRFSLADVVSNCTTLVSLKMVNPYDTNCDSLPIVAATYPTLKTLRLMQAIKDITHGNVLGILKRFPSLQQLELDPCPHMQSIFDIPKHYPWMQSLDLFYDDERMEIKAEGFDTERADKGISKLCIGSFEWENDICNDMARVLKQHHHTLVDVELKLKGDIHDGDALYTISYPCLKRLSLSFISDMNPCFGWWIPSKAPALEELCMMTSVVRTHPAILGTKPPNLKRLVMRLGKLSSSEEAAIASYINYYARQKERSRLRDLEIHLYCEDFSLIHEAICRLNHLQRLMIGFPLEWDTSNMDRFVKKLVNGCPHIVFLDINYKKALSIDSLNLLKQLDSLEELVLSIEGMQGCTDFWEALQSFSPLSLKCIQMFPKSALDPVDLDRFKATRPDLKIVVKNYGTLGWG</sequence>
<evidence type="ECO:0000313" key="1">
    <source>
        <dbReference type="EMBL" id="KAJ8657960.1"/>
    </source>
</evidence>
<dbReference type="SUPFAM" id="SSF48452">
    <property type="entry name" value="TPR-like"/>
    <property type="match status" value="1"/>
</dbReference>
<evidence type="ECO:0008006" key="3">
    <source>
        <dbReference type="Google" id="ProtNLM"/>
    </source>
</evidence>
<dbReference type="AlphaFoldDB" id="A0AAD7V4A6"/>
<dbReference type="Proteomes" id="UP001234581">
    <property type="component" value="Unassembled WGS sequence"/>
</dbReference>
<dbReference type="RefSeq" id="XP_058342873.1">
    <property type="nucleotide sequence ID" value="XM_058486261.1"/>
</dbReference>
<dbReference type="GeneID" id="83213642"/>
<protein>
    <recommendedName>
        <fullName evidence="3">F-box domain-containing protein</fullName>
    </recommendedName>
</protein>
<keyword evidence="2" id="KW-1185">Reference proteome</keyword>
<proteinExistence type="predicted"/>
<dbReference type="PANTHER" id="PTHR38926:SF5">
    <property type="entry name" value="F-BOX AND LEUCINE-RICH REPEAT PROTEIN 6"/>
    <property type="match status" value="1"/>
</dbReference>
<reference evidence="1 2" key="1">
    <citation type="submission" date="2023-03" db="EMBL/GenBank/DDBJ databases">
        <title>Genome sequence of Lichtheimia ornata CBS 291.66.</title>
        <authorList>
            <person name="Mohabir J.T."/>
            <person name="Shea T.P."/>
            <person name="Kurbessoian T."/>
            <person name="Berby B."/>
            <person name="Fontaine J."/>
            <person name="Livny J."/>
            <person name="Gnirke A."/>
            <person name="Stajich J.E."/>
            <person name="Cuomo C.A."/>
        </authorList>
    </citation>
    <scope>NUCLEOTIDE SEQUENCE [LARGE SCALE GENOMIC DNA]</scope>
    <source>
        <strain evidence="1">CBS 291.66</strain>
    </source>
</reference>
<name>A0AAD7V4A6_9FUNG</name>
<dbReference type="InterPro" id="IPR011990">
    <property type="entry name" value="TPR-like_helical_dom_sf"/>
</dbReference>
<organism evidence="1 2">
    <name type="scientific">Lichtheimia ornata</name>
    <dbReference type="NCBI Taxonomy" id="688661"/>
    <lineage>
        <taxon>Eukaryota</taxon>
        <taxon>Fungi</taxon>
        <taxon>Fungi incertae sedis</taxon>
        <taxon>Mucoromycota</taxon>
        <taxon>Mucoromycotina</taxon>
        <taxon>Mucoromycetes</taxon>
        <taxon>Mucorales</taxon>
        <taxon>Lichtheimiaceae</taxon>
        <taxon>Lichtheimia</taxon>
    </lineage>
</organism>
<comment type="caution">
    <text evidence="1">The sequence shown here is derived from an EMBL/GenBank/DDBJ whole genome shotgun (WGS) entry which is preliminary data.</text>
</comment>
<dbReference type="SUPFAM" id="SSF52047">
    <property type="entry name" value="RNI-like"/>
    <property type="match status" value="1"/>
</dbReference>
<gene>
    <name evidence="1" type="ORF">O0I10_006231</name>
</gene>